<dbReference type="EMBL" id="LVHF01000025">
    <property type="protein sequence ID" value="OAN14221.1"/>
    <property type="molecule type" value="Genomic_DNA"/>
</dbReference>
<keyword evidence="3" id="KW-1185">Reference proteome</keyword>
<feature type="coiled-coil region" evidence="1">
    <location>
        <begin position="178"/>
        <end position="205"/>
    </location>
</feature>
<dbReference type="Proteomes" id="UP000078503">
    <property type="component" value="Unassembled WGS sequence"/>
</dbReference>
<dbReference type="RefSeq" id="WP_068331100.1">
    <property type="nucleotide sequence ID" value="NZ_LVHF01000025.1"/>
</dbReference>
<reference evidence="2 3" key="1">
    <citation type="submission" date="2016-03" db="EMBL/GenBank/DDBJ databases">
        <title>Photobacterium proteolyticum sp. nov. a protease producing bacterium isolated from ocean sediments of Laizhou Bay.</title>
        <authorList>
            <person name="Li Y."/>
        </authorList>
    </citation>
    <scope>NUCLEOTIDE SEQUENCE [LARGE SCALE GENOMIC DNA]</scope>
    <source>
        <strain evidence="2 3">R-40508</strain>
    </source>
</reference>
<evidence type="ECO:0000313" key="2">
    <source>
        <dbReference type="EMBL" id="OAN14221.1"/>
    </source>
</evidence>
<comment type="caution">
    <text evidence="2">The sequence shown here is derived from an EMBL/GenBank/DDBJ whole genome shotgun (WGS) entry which is preliminary data.</text>
</comment>
<dbReference type="AlphaFoldDB" id="A0A178KA68"/>
<protein>
    <submittedName>
        <fullName evidence="2">Uncharacterized protein</fullName>
    </submittedName>
</protein>
<sequence length="265" mass="30386">MSKLLKLRGFVSVNEAQDYLSKAIGENVSLAEIYQLVLNRDLVISARFDAHEPALLGKYIPFTPEQHSEWLKKSQIPEEWDWVDADYIYYDEYKEQHYALKPSLTNITGCWDFTMLGSEAKVIDHNYRMQAANSLEGGLFGVELKIPREDILLTDGKQLARLQPENESKKHLIFDYFLNKLVVRKQELNRLIQALEDESPVQEQEKPLASKERNTLYKLIGALCKHADIDPLARGAATPLEKITELAGTPLSNETIRQILIKMKK</sequence>
<evidence type="ECO:0000256" key="1">
    <source>
        <dbReference type="SAM" id="Coils"/>
    </source>
</evidence>
<accession>A0A178KA68</accession>
<evidence type="ECO:0000313" key="3">
    <source>
        <dbReference type="Proteomes" id="UP000078503"/>
    </source>
</evidence>
<dbReference type="OrthoDB" id="6466965at2"/>
<dbReference type="STRING" id="858640.A3K86_11620"/>
<organism evidence="2 3">
    <name type="scientific">Photobacterium jeanii</name>
    <dbReference type="NCBI Taxonomy" id="858640"/>
    <lineage>
        <taxon>Bacteria</taxon>
        <taxon>Pseudomonadati</taxon>
        <taxon>Pseudomonadota</taxon>
        <taxon>Gammaproteobacteria</taxon>
        <taxon>Vibrionales</taxon>
        <taxon>Vibrionaceae</taxon>
        <taxon>Photobacterium</taxon>
    </lineage>
</organism>
<proteinExistence type="predicted"/>
<keyword evidence="1" id="KW-0175">Coiled coil</keyword>
<name>A0A178KA68_9GAMM</name>
<gene>
    <name evidence="2" type="ORF">A3K86_11620</name>
</gene>